<reference evidence="2" key="1">
    <citation type="submission" date="2021-03" db="EMBL/GenBank/DDBJ databases">
        <title>Draft genome sequence of rust myrtle Austropuccinia psidii MF-1, a brazilian biotype.</title>
        <authorList>
            <person name="Quecine M.C."/>
            <person name="Pachon D.M.R."/>
            <person name="Bonatelli M.L."/>
            <person name="Correr F.H."/>
            <person name="Franceschini L.M."/>
            <person name="Leite T.F."/>
            <person name="Margarido G.R.A."/>
            <person name="Almeida C.A."/>
            <person name="Ferrarezi J.A."/>
            <person name="Labate C.A."/>
        </authorList>
    </citation>
    <scope>NUCLEOTIDE SEQUENCE</scope>
    <source>
        <strain evidence="2">MF-1</strain>
    </source>
</reference>
<accession>A0A9Q3C702</accession>
<dbReference type="EMBL" id="AVOT02005129">
    <property type="protein sequence ID" value="MBW0478297.1"/>
    <property type="molecule type" value="Genomic_DNA"/>
</dbReference>
<name>A0A9Q3C702_9BASI</name>
<keyword evidence="3" id="KW-1185">Reference proteome</keyword>
<proteinExistence type="predicted"/>
<evidence type="ECO:0000313" key="3">
    <source>
        <dbReference type="Proteomes" id="UP000765509"/>
    </source>
</evidence>
<sequence length="204" mass="23467">MEEHWTQEKEKGDSQNCKEEKCHSQNRKDLDDKTYMDLLDYLRDGNPGLKNYQELPHKNPKKILMNYVIDLKSVVWKMGLKVTLAKPNNMIFWKQEGKTPFGKVLHLFDLEHPDLQQCPVALVHPMKNVEPNSNELEELQSFLISWEIIHSEATHCQCFIPLSDISGLCAYVNIPAWALGSPNVTLLVQSVNKLVGMEIYESTS</sequence>
<dbReference type="OrthoDB" id="2505141at2759"/>
<evidence type="ECO:0000256" key="1">
    <source>
        <dbReference type="SAM" id="MobiDB-lite"/>
    </source>
</evidence>
<organism evidence="2 3">
    <name type="scientific">Austropuccinia psidii MF-1</name>
    <dbReference type="NCBI Taxonomy" id="1389203"/>
    <lineage>
        <taxon>Eukaryota</taxon>
        <taxon>Fungi</taxon>
        <taxon>Dikarya</taxon>
        <taxon>Basidiomycota</taxon>
        <taxon>Pucciniomycotina</taxon>
        <taxon>Pucciniomycetes</taxon>
        <taxon>Pucciniales</taxon>
        <taxon>Sphaerophragmiaceae</taxon>
        <taxon>Austropuccinia</taxon>
    </lineage>
</organism>
<protein>
    <submittedName>
        <fullName evidence="2">Uncharacterized protein</fullName>
    </submittedName>
</protein>
<evidence type="ECO:0000313" key="2">
    <source>
        <dbReference type="EMBL" id="MBW0478297.1"/>
    </source>
</evidence>
<dbReference type="AlphaFoldDB" id="A0A9Q3C702"/>
<gene>
    <name evidence="2" type="ORF">O181_018012</name>
</gene>
<comment type="caution">
    <text evidence="2">The sequence shown here is derived from an EMBL/GenBank/DDBJ whole genome shotgun (WGS) entry which is preliminary data.</text>
</comment>
<feature type="region of interest" description="Disordered" evidence="1">
    <location>
        <begin position="1"/>
        <end position="25"/>
    </location>
</feature>
<dbReference type="Proteomes" id="UP000765509">
    <property type="component" value="Unassembled WGS sequence"/>
</dbReference>